<evidence type="ECO:0000313" key="3">
    <source>
        <dbReference type="Proteomes" id="UP000316242"/>
    </source>
</evidence>
<proteinExistence type="predicted"/>
<feature type="domain" description="ParB-like N-terminal" evidence="1">
    <location>
        <begin position="9"/>
        <end position="99"/>
    </location>
</feature>
<organism evidence="2 3">
    <name type="scientific">Glutamicibacter nicotianae</name>
    <name type="common">Arthrobacter nicotianae</name>
    <dbReference type="NCBI Taxonomy" id="37929"/>
    <lineage>
        <taxon>Bacteria</taxon>
        <taxon>Bacillati</taxon>
        <taxon>Actinomycetota</taxon>
        <taxon>Actinomycetes</taxon>
        <taxon>Micrococcales</taxon>
        <taxon>Micrococcaceae</taxon>
        <taxon>Glutamicibacter</taxon>
    </lineage>
</organism>
<dbReference type="PANTHER" id="PTHR33375">
    <property type="entry name" value="CHROMOSOME-PARTITIONING PROTEIN PARB-RELATED"/>
    <property type="match status" value="1"/>
</dbReference>
<gene>
    <name evidence="2" type="ORF">ANI01nite_19100</name>
</gene>
<sequence>MAKFNGRLEVLALSAVHQHPDNIREDLGDLAQLAGEIKSLGLLNPLLVYPHPDREGDFVVQDGNRRRAAAAQAGLTEVPCVVLPEPTEERGARADIETMLTTGRNHRPLTEAEVSKGIQGLLDLGMDITTVGKKFKMSRKEVQARAKVAQKDDGVSKAYSAGRLTLETVQRLQELEEKSDDPQIYERTVARIEDLSNGASLDTVERIIEQTERSVAKDRNREKLQELGAEEAPEHASWSNQYRRIEDELSFEEHQAAGHQWRIDYYESEPTWFSKKETEEYVAPEPTAEEIAEKKYQDRMASKLPIIRASRDKYVISVLQSKDLAESLAKHELVDSIFKANEEDADALARIGQIIDVPTPEQAEDQLDDDFEEEIAKWTLKARRNLEKMTLAQLIFIMKYLEVAGLSNGLGNIRAFERSSNEGLHWFNGWNMYVRYYNYVTESLGYELDPDEVDLMQHFAKKNPNRELAYDLVAVPDEVTATCGGCNQEVVADSEWQGLCIDCNKESE</sequence>
<accession>A0ABQ0RLL4</accession>
<dbReference type="SUPFAM" id="SSF110849">
    <property type="entry name" value="ParB/Sulfiredoxin"/>
    <property type="match status" value="1"/>
</dbReference>
<dbReference type="SMART" id="SM00470">
    <property type="entry name" value="ParB"/>
    <property type="match status" value="1"/>
</dbReference>
<dbReference type="InterPro" id="IPR036086">
    <property type="entry name" value="ParB/Sulfiredoxin_sf"/>
</dbReference>
<dbReference type="RefSeq" id="WP_170214618.1">
    <property type="nucleotide sequence ID" value="NZ_BAAAWM010000001.1"/>
</dbReference>
<dbReference type="EMBL" id="BJNE01000007">
    <property type="protein sequence ID" value="GEC12707.1"/>
    <property type="molecule type" value="Genomic_DNA"/>
</dbReference>
<dbReference type="InterPro" id="IPR003115">
    <property type="entry name" value="ParB_N"/>
</dbReference>
<dbReference type="Gene3D" id="3.90.1530.30">
    <property type="match status" value="1"/>
</dbReference>
<dbReference type="SUPFAM" id="SSF109709">
    <property type="entry name" value="KorB DNA-binding domain-like"/>
    <property type="match status" value="1"/>
</dbReference>
<protein>
    <recommendedName>
        <fullName evidence="1">ParB-like N-terminal domain-containing protein</fullName>
    </recommendedName>
</protein>
<keyword evidence="3" id="KW-1185">Reference proteome</keyword>
<evidence type="ECO:0000259" key="1">
    <source>
        <dbReference type="SMART" id="SM00470"/>
    </source>
</evidence>
<name>A0ABQ0RLL4_GLUNI</name>
<dbReference type="Proteomes" id="UP000316242">
    <property type="component" value="Unassembled WGS sequence"/>
</dbReference>
<dbReference type="PANTHER" id="PTHR33375:SF1">
    <property type="entry name" value="CHROMOSOME-PARTITIONING PROTEIN PARB-RELATED"/>
    <property type="match status" value="1"/>
</dbReference>
<reference evidence="2 3" key="1">
    <citation type="submission" date="2019-06" db="EMBL/GenBank/DDBJ databases">
        <title>Whole genome shotgun sequence of Glutamicibacter nicotianae NBRC 14234.</title>
        <authorList>
            <person name="Hosoyama A."/>
            <person name="Uohara A."/>
            <person name="Ohji S."/>
            <person name="Ichikawa N."/>
        </authorList>
    </citation>
    <scope>NUCLEOTIDE SEQUENCE [LARGE SCALE GENOMIC DNA]</scope>
    <source>
        <strain evidence="2 3">NBRC 14234</strain>
    </source>
</reference>
<dbReference type="InterPro" id="IPR050336">
    <property type="entry name" value="Chromosome_partition/occlusion"/>
</dbReference>
<dbReference type="Gene3D" id="1.10.10.2830">
    <property type="match status" value="1"/>
</dbReference>
<dbReference type="Pfam" id="PF02195">
    <property type="entry name" value="ParB_N"/>
    <property type="match status" value="1"/>
</dbReference>
<comment type="caution">
    <text evidence="2">The sequence shown here is derived from an EMBL/GenBank/DDBJ whole genome shotgun (WGS) entry which is preliminary data.</text>
</comment>
<evidence type="ECO:0000313" key="2">
    <source>
        <dbReference type="EMBL" id="GEC12707.1"/>
    </source>
</evidence>